<sequence>MNTEETLQAVPASDVRTASKDMLQKQLYAIFTQPTRGLHPVFAGIQEHLKFQVSLEREGILFAAGPMWTDDEESWEGDGLVVVRASSRQAAIEIAERDPMHKSGARTFSVRPWMINEGSTTVRLDFSSQSFEIL</sequence>
<dbReference type="Gene3D" id="3.30.70.1060">
    <property type="entry name" value="Dimeric alpha+beta barrel"/>
    <property type="match status" value="1"/>
</dbReference>
<evidence type="ECO:0000313" key="3">
    <source>
        <dbReference type="EMBL" id="MBO0347401.1"/>
    </source>
</evidence>
<dbReference type="RefSeq" id="WP_206944507.1">
    <property type="nucleotide sequence ID" value="NZ_JAFLNF010000012.1"/>
</dbReference>
<reference evidence="3" key="1">
    <citation type="submission" date="2021-03" db="EMBL/GenBank/DDBJ databases">
        <title>Roseibium sp. CAU 1637 isolated from Incheon.</title>
        <authorList>
            <person name="Kim W."/>
        </authorList>
    </citation>
    <scope>NUCLEOTIDE SEQUENCE</scope>
    <source>
        <strain evidence="3">CAU 1637</strain>
    </source>
</reference>
<comment type="similarity">
    <text evidence="1">Belongs to the YciI family.</text>
</comment>
<dbReference type="InterPro" id="IPR005545">
    <property type="entry name" value="YCII"/>
</dbReference>
<comment type="caution">
    <text evidence="3">The sequence shown here is derived from an EMBL/GenBank/DDBJ whole genome shotgun (WGS) entry which is preliminary data.</text>
</comment>
<dbReference type="SUPFAM" id="SSF54909">
    <property type="entry name" value="Dimeric alpha+beta barrel"/>
    <property type="match status" value="1"/>
</dbReference>
<dbReference type="AlphaFoldDB" id="A0A939ET32"/>
<feature type="domain" description="YCII-related" evidence="2">
    <location>
        <begin position="27"/>
        <end position="113"/>
    </location>
</feature>
<evidence type="ECO:0000313" key="4">
    <source>
        <dbReference type="Proteomes" id="UP000664779"/>
    </source>
</evidence>
<dbReference type="Proteomes" id="UP000664779">
    <property type="component" value="Unassembled WGS sequence"/>
</dbReference>
<accession>A0A939ET32</accession>
<organism evidence="3 4">
    <name type="scientific">Roseibium limicola</name>
    <dbReference type="NCBI Taxonomy" id="2816037"/>
    <lineage>
        <taxon>Bacteria</taxon>
        <taxon>Pseudomonadati</taxon>
        <taxon>Pseudomonadota</taxon>
        <taxon>Alphaproteobacteria</taxon>
        <taxon>Hyphomicrobiales</taxon>
        <taxon>Stappiaceae</taxon>
        <taxon>Roseibium</taxon>
    </lineage>
</organism>
<name>A0A939ET32_9HYPH</name>
<dbReference type="Pfam" id="PF03795">
    <property type="entry name" value="YCII"/>
    <property type="match status" value="1"/>
</dbReference>
<keyword evidence="4" id="KW-1185">Reference proteome</keyword>
<evidence type="ECO:0000259" key="2">
    <source>
        <dbReference type="Pfam" id="PF03795"/>
    </source>
</evidence>
<dbReference type="EMBL" id="JAFLNF010000012">
    <property type="protein sequence ID" value="MBO0347401.1"/>
    <property type="molecule type" value="Genomic_DNA"/>
</dbReference>
<gene>
    <name evidence="3" type="ORF">J0X15_19380</name>
</gene>
<dbReference type="InterPro" id="IPR011008">
    <property type="entry name" value="Dimeric_a/b-barrel"/>
</dbReference>
<evidence type="ECO:0000256" key="1">
    <source>
        <dbReference type="ARBA" id="ARBA00007689"/>
    </source>
</evidence>
<proteinExistence type="inferred from homology"/>
<protein>
    <recommendedName>
        <fullName evidence="2">YCII-related domain-containing protein</fullName>
    </recommendedName>
</protein>